<gene>
    <name evidence="1" type="ORF">S01H1_26311</name>
</gene>
<reference evidence="1" key="1">
    <citation type="journal article" date="2014" name="Front. Microbiol.">
        <title>High frequency of phylogenetically diverse reductive dehalogenase-homologous genes in deep subseafloor sedimentary metagenomes.</title>
        <authorList>
            <person name="Kawai M."/>
            <person name="Futagami T."/>
            <person name="Toyoda A."/>
            <person name="Takaki Y."/>
            <person name="Nishi S."/>
            <person name="Hori S."/>
            <person name="Arai W."/>
            <person name="Tsubouchi T."/>
            <person name="Morono Y."/>
            <person name="Uchiyama I."/>
            <person name="Ito T."/>
            <person name="Fujiyama A."/>
            <person name="Inagaki F."/>
            <person name="Takami H."/>
        </authorList>
    </citation>
    <scope>NUCLEOTIDE SEQUENCE</scope>
    <source>
        <strain evidence="1">Expedition CK06-06</strain>
    </source>
</reference>
<protein>
    <submittedName>
        <fullName evidence="1">Uncharacterized protein</fullName>
    </submittedName>
</protein>
<feature type="non-terminal residue" evidence="1">
    <location>
        <position position="1"/>
    </location>
</feature>
<dbReference type="AlphaFoldDB" id="X0TS82"/>
<sequence>IVIPMGRERLTFPVVIEPNNYTKNYPHLLLLD</sequence>
<comment type="caution">
    <text evidence="1">The sequence shown here is derived from an EMBL/GenBank/DDBJ whole genome shotgun (WGS) entry which is preliminary data.</text>
</comment>
<dbReference type="EMBL" id="BARS01015941">
    <property type="protein sequence ID" value="GAF96079.1"/>
    <property type="molecule type" value="Genomic_DNA"/>
</dbReference>
<organism evidence="1">
    <name type="scientific">marine sediment metagenome</name>
    <dbReference type="NCBI Taxonomy" id="412755"/>
    <lineage>
        <taxon>unclassified sequences</taxon>
        <taxon>metagenomes</taxon>
        <taxon>ecological metagenomes</taxon>
    </lineage>
</organism>
<proteinExistence type="predicted"/>
<evidence type="ECO:0000313" key="1">
    <source>
        <dbReference type="EMBL" id="GAF96079.1"/>
    </source>
</evidence>
<accession>X0TS82</accession>
<name>X0TS82_9ZZZZ</name>